<evidence type="ECO:0000313" key="2">
    <source>
        <dbReference type="Proteomes" id="UP001642483"/>
    </source>
</evidence>
<keyword evidence="2" id="KW-1185">Reference proteome</keyword>
<organism evidence="1 2">
    <name type="scientific">Clavelina lepadiformis</name>
    <name type="common">Light-bulb sea squirt</name>
    <name type="synonym">Ascidia lepadiformis</name>
    <dbReference type="NCBI Taxonomy" id="159417"/>
    <lineage>
        <taxon>Eukaryota</taxon>
        <taxon>Metazoa</taxon>
        <taxon>Chordata</taxon>
        <taxon>Tunicata</taxon>
        <taxon>Ascidiacea</taxon>
        <taxon>Aplousobranchia</taxon>
        <taxon>Clavelinidae</taxon>
        <taxon>Clavelina</taxon>
    </lineage>
</organism>
<reference evidence="1 2" key="1">
    <citation type="submission" date="2024-02" db="EMBL/GenBank/DDBJ databases">
        <authorList>
            <person name="Daric V."/>
            <person name="Darras S."/>
        </authorList>
    </citation>
    <scope>NUCLEOTIDE SEQUENCE [LARGE SCALE GENOMIC DNA]</scope>
</reference>
<evidence type="ECO:0000313" key="1">
    <source>
        <dbReference type="EMBL" id="CAK8693527.1"/>
    </source>
</evidence>
<dbReference type="Proteomes" id="UP001642483">
    <property type="component" value="Unassembled WGS sequence"/>
</dbReference>
<sequence length="3358" mass="394526">MLTLNFKGAFTPNPNPSIKWSQFARCDRSLSPNPKYLETSIVFNLLGREQLHHRELVQTPFPTMLTLNFKSNFTSNPNPSIKWIHFARCDRSISPYPEDLETGIVFNLFGREQFHHRELVQTPFPTMLTLNFKSNFTHNPNPSFKWSHFARCDRSLSPYPEDLETSIVFNLYGREQFHHRELFQTPFPTMLTLIFKGAFSPNPNPSIKWSHFARCDRSLSPNPEDLETGIVFILFCRVQFHHRELVQTTFPTILTFIFKIDFTPNPNPSFKWSHLSRCDRSLSPYPEDLETGIVFNLFGREQFQHRKLVQTPFPTMLTLNFKSDFTSNPNPSIKWSHFARCDRSLSPYPKYLETSIVFNLLGREQLHHRELVQTPFPTMLTLNFKGAFTPNPNPSIKWSQFARCDRSLSPNPKYLETSFVFNLLGREQLHHRELVQTPFPTMLTLNFKSNFTSNPNPSIKWIHFARCDRSISPYPEDLETGIVFNLFGREQFHHRELVQTPFPTMLTLNFKSNFTHNPNPSFKWSHFARCDRSISPYPEDLETSIVFNLYGREQFHHRELFQTPFPTMLTLIFKGAFSPNPNPSIKWSHFARCDRSLSPNTEDLETGIVFILYRGVQFHHRELVQTPFPTILTLIFKTDFTPNPNPSIKWSHFARCDRSLISNPKYLETSIVFNLLGRKQLHHRELVQTPFPTMLTLNFKSNFTHNPNPSFKWSHFARCDRSLSPYPEDLETGIVFNLYGREQFHHRELFQTPFPTMLTLIFKGAFSPNPNPSIKWSHFARCDRSLSPNPKYLETSIVFNLLGREQLHHRELVQTPFPTMLTLNFKSDFTPNPNPSIKWSHFARCYRSLSPNTEDLKTGIVFILYRGVQFHHRELVHTTFPTILTLIFKIDFTPNPNLSFKWSHFARCDRSLSPNPEYLETGIVFNLYGREQFHHRELVQTPFPTMLTLNFKDALTPNPNTSIKWSHFARCDRSLSPNPEDLETGIAFILYRRVQFHHRELVQTTFPTILTLIFKIDFTPNPNPSIKWSHFARCDRSLSPNPKYLETSIVFNLLGRKQLHHRELVQTPFPTMLTLNFKSNFTSNPNPSIKWIHFARCDRSISPYPEDLETGIVFNLFGREQFHHRELVQTPFPTMLTLNFKSNFTHNPNPSFKWSHFARCDRSLSPYPEDLETGIVFNLYGREQFHHRELFQTPFPTMLTLIFKGAFTPNPNPSIKWSHFARCDRSLSPNPEDLETGIVFILYRRVQFHHRELVQTTFPTILTLKIDFTPHPNPSFKWSHFSRCDRSLSPYPEDLETGIVFNLFGRKQFQHRKLVQTPFPTMLTLNFKSDFTSNPNPSIKWSHFARCDRSLSPYPKYLETSIVFNLLGREQLHHRELVQTPFPTMLTLNFKGAFTPNPNPSIKWSQFARCDRSLSPNPKYLETSIVFNLLGREQLHHRELVQTPFPTMLTLNFKSNFTSNLNPSIKWIHFARCDRSISPYPEDLETGIVFNLFGREQFHHRELVQTPFPTMLTLNFKSNFTHNPNPSFKWSHFARCDRSLSPYPEDLETSIVFNLYGREQFHHRELFQTPFPTMLTLIFKGAFSPNPNPSIKWSHFARCDRSLSPNPEDLETGIVFILYRRVQFHHRELVQTTFPTILTFIFKIDFTPNPNPSFKWSHLSRCDRSLSPYPEDLETGIVFNLFGREQFQHRKLVQTPFPTMLTLNFKSDFTSNPNPSIKWSHFARCDRSLSPYPKYLETSIVFNLLGREQLHHRELVQTPFPTMLTLNFKGAFTPNPNPSIKWSQFARCDRSLSPNPKYLETSIVFNLLGREQLHHRELVQTPFPTMLTPNFKSNFTSNPNPSIKWIHFARCDRSISPYPEDLETGIVFNLFGREQFHHRELVQTPFPTMLTLNFKSNFTHNPNPSFKWSHFARCDRSLRPYPEDLETSIVFNLYGREQFHHRELFQTPFPTMLTLIFKGAFSPNPNPSIKWSHFARCDRSLSPNPEDLETGIVFILYRRVQFHHRELVQTTFPTILTFIFKIDFTPNPNPSFKWSHLSRCDRSLSPYPEDLETGIVFNLFGREQFQHRKLVQTPFPTMLTLNFKSDFTSNPNPSIKWSHFARCDRSLSPNPKYLETSIVFNLYGREQFHHRELFQTPFPTMLTLIFKGAFTPNPNPSIKWSHFARCDRSLSPNPEDLETGIVFILYRRVQFHHRELVQTTFPTILTLKIDFTPHPNPSFKWSHFSRCDRSLSPYPEDLETGIVFNLFGRKQFQHRKLVQTPFPTMLTLNFKSDFTSNPNPSIKWSHFARCDRSLSPYPKYLETSIVFNLLGREQLHHRELVQTPFPTMLTLNFKGAFTPNPNPSIKWSQFARCDRSLSPNPKYLETSIVFNLLGREQLHHRELVQTPFPTMLTLNFKSNFTSNLNPSIKWIHFARCDRSFSPNSEYLETGIVFNLFGREQFHHRELVQTPFPTMLTLNFKSNFTHNPNPSFKWSHFARCDRSLRPYPEDLETSIVFNLYGREQFHHRELFQTPFPTMLTLIFKGAFSPNPNPSIKWSHFARCDRSLSPNPEDLETGIVFILYRRVQFHHRELVQTTFPTILTFIFKIDFTPNPNPSFKWSHLSRCDRSLSPYPEDLETGIVFNLFGREQFQHRKLVQTPFPTMLTLNFKSDFTSNPNPSIKWSHFARCDRELVQTPFPTMLTPDFKSDFTPNPNPSIKWSHFARCDRSISPYPEDLETGIVFNLFGREQFHHRELVQTPFPTMLTLNFKSNFTHNPNPSFKWSHFARCDRSLSPYPEDLETSIVFNLYGREQFHHRELFQTPFPTMLTLIFKGAFSPNPNPSIKWSHFARCDRSLSPNPEDLETGIVFILYRRVQFHHRELVQTTFPTILTFIFKIDFTPNPNPSFKWSHLSRCDRSLSPYPEDLETGIVFNLFGREQFQHRKLVQTPFPTMLTLNFKSDFTSNPNPSIKWSHFARCDRSLSPYPKYLETSIVFNLLGREQLHHRELVQTPFPTMLTLNFKGAFTPNPNPSIKWSQFARCDRSLSPNTKYLETSIVFNLLGREQLHHRELVQTPFPTMLTLNFKSNFTSNPNPSIKWIHFARCDRSISPYPEDLETGIVFNLFGREQFHHRELVQTPFPTMLTLNFKSNFTHNPNPSFKWSHFARCDRSLSPYPEDLETSIVFNLYGREQFHHRELFQTPFPTMLTLIFKGAFSPNPNPSIKWSHFARCDRSLSPNPEDLETGIVFILYRRVQFHHRELVQTTFPTILTFIFKIDFTPNPNPSFKWSHLSRCDRSLSPYPEDLETGIVFNLFGREQFQHRKLVQTPFPTMLTLNFKSDFTSNPNPSIKWSHFARCDRSLSPNPKYLETSIVFNLLGRE</sequence>
<protein>
    <submittedName>
        <fullName evidence="1">Uncharacterized protein</fullName>
    </submittedName>
</protein>
<gene>
    <name evidence="1" type="ORF">CVLEPA_LOCUS26823</name>
</gene>
<proteinExistence type="predicted"/>
<accession>A0ABP0GP82</accession>
<name>A0ABP0GP82_CLALP</name>
<comment type="caution">
    <text evidence="1">The sequence shown here is derived from an EMBL/GenBank/DDBJ whole genome shotgun (WGS) entry which is preliminary data.</text>
</comment>
<dbReference type="EMBL" id="CAWYQH010000134">
    <property type="protein sequence ID" value="CAK8693527.1"/>
    <property type="molecule type" value="Genomic_DNA"/>
</dbReference>